<dbReference type="Pfam" id="PF07393">
    <property type="entry name" value="Sec10_HB"/>
    <property type="match status" value="1"/>
</dbReference>
<keyword evidence="2" id="KW-0813">Transport</keyword>
<proteinExistence type="inferred from homology"/>
<evidence type="ECO:0000256" key="3">
    <source>
        <dbReference type="ARBA" id="ARBA00022483"/>
    </source>
</evidence>
<reference evidence="7 8" key="2">
    <citation type="submission" date="2019-11" db="EMBL/GenBank/DDBJ databases">
        <authorList>
            <person name="Lu H."/>
        </authorList>
    </citation>
    <scope>NUCLEOTIDE SEQUENCE [LARGE SCALE GENOMIC DNA]</scope>
    <source>
        <strain evidence="7 8">FIM1</strain>
    </source>
</reference>
<feature type="domain" description="Exocyst complex component Sec10-like alpha-helical bundle" evidence="5">
    <location>
        <begin position="184"/>
        <end position="806"/>
    </location>
</feature>
<dbReference type="PANTHER" id="PTHR12100">
    <property type="entry name" value="SEC10"/>
    <property type="match status" value="1"/>
</dbReference>
<reference evidence="7 8" key="1">
    <citation type="submission" date="2016-03" db="EMBL/GenBank/DDBJ databases">
        <title>How can Kluyveromyces marxianus grow so fast - potential evolutionary course in Saccharomyces Complex revealed by comparative genomics.</title>
        <authorList>
            <person name="Mo W."/>
            <person name="Lu W."/>
            <person name="Yang X."/>
            <person name="Qi J."/>
            <person name="Lv H."/>
        </authorList>
    </citation>
    <scope>NUCLEOTIDE SEQUENCE [LARGE SCALE GENOMIC DNA]</scope>
    <source>
        <strain evidence="7 8">FIM1</strain>
    </source>
</reference>
<dbReference type="EMBL" id="CP015058">
    <property type="protein sequence ID" value="QGN16918.1"/>
    <property type="molecule type" value="Genomic_DNA"/>
</dbReference>
<keyword evidence="4" id="KW-0175">Coiled coil</keyword>
<organism evidence="7 8">
    <name type="scientific">Kluyveromyces marxianus</name>
    <name type="common">Yeast</name>
    <name type="synonym">Candida kefyr</name>
    <dbReference type="NCBI Taxonomy" id="4911"/>
    <lineage>
        <taxon>Eukaryota</taxon>
        <taxon>Fungi</taxon>
        <taxon>Dikarya</taxon>
        <taxon>Ascomycota</taxon>
        <taxon>Saccharomycotina</taxon>
        <taxon>Saccharomycetes</taxon>
        <taxon>Saccharomycetales</taxon>
        <taxon>Saccharomycetaceae</taxon>
        <taxon>Kluyveromyces</taxon>
    </lineage>
</organism>
<dbReference type="Proteomes" id="UP000422736">
    <property type="component" value="Chromosome 5"/>
</dbReference>
<dbReference type="Pfam" id="PF20667">
    <property type="entry name" value="Sec10_N"/>
    <property type="match status" value="1"/>
</dbReference>
<evidence type="ECO:0000256" key="4">
    <source>
        <dbReference type="ARBA" id="ARBA00023054"/>
    </source>
</evidence>
<feature type="domain" description="Exocyst complex component Sec10 N-terminal" evidence="6">
    <location>
        <begin position="60"/>
        <end position="173"/>
    </location>
</feature>
<dbReference type="InterPro" id="IPR009976">
    <property type="entry name" value="Sec10-like"/>
</dbReference>
<dbReference type="PANTHER" id="PTHR12100:SF0">
    <property type="entry name" value="EXOCYST COMPLEX COMPONENT 5"/>
    <property type="match status" value="1"/>
</dbReference>
<evidence type="ECO:0000259" key="6">
    <source>
        <dbReference type="Pfam" id="PF20667"/>
    </source>
</evidence>
<protein>
    <submittedName>
        <fullName evidence="7">Exocyst complex component SEC10</fullName>
    </submittedName>
</protein>
<evidence type="ECO:0000256" key="2">
    <source>
        <dbReference type="ARBA" id="ARBA00022448"/>
    </source>
</evidence>
<evidence type="ECO:0000313" key="7">
    <source>
        <dbReference type="EMBL" id="QGN16918.1"/>
    </source>
</evidence>
<dbReference type="InterPro" id="IPR048627">
    <property type="entry name" value="Sec10_HB"/>
</dbReference>
<evidence type="ECO:0000259" key="5">
    <source>
        <dbReference type="Pfam" id="PF07393"/>
    </source>
</evidence>
<evidence type="ECO:0000313" key="8">
    <source>
        <dbReference type="Proteomes" id="UP000422736"/>
    </source>
</evidence>
<keyword evidence="8" id="KW-1185">Reference proteome</keyword>
<name>A0ABX6F0P0_KLUMA</name>
<accession>A0ABX6F0P0</accession>
<comment type="similarity">
    <text evidence="1">Belongs to the SEC10 family.</text>
</comment>
<dbReference type="InterPro" id="IPR048625">
    <property type="entry name" value="Sec10_N"/>
</dbReference>
<evidence type="ECO:0000256" key="1">
    <source>
        <dbReference type="ARBA" id="ARBA00006572"/>
    </source>
</evidence>
<keyword evidence="3" id="KW-0268">Exocytosis</keyword>
<sequence length="817" mass="93676">MNAIYELDSKWKKLLTSDNFLCGLTVNEFVTELSKDQAAKQNISTTQESLEISSRHLDAKPFIRTFESVLKELKKLQKETISKNDQLTHQVSTMEVQHAKSILKSRDDMKGIVHKYDQLDRKLSSVTQVVSPLGNKLEKSIKKRNAYIKSVELISYYASYLENGECQELNNLLTSTDTKKCAQGALILKSLLILTRRLDTKSVPKTLEVTQKIEQIASEFEESILHGFNEAYRENDFARLHQLAWILDVFNNGINIIKNFTDKHAFFEESSGFTAKESALFTDNNFKARLMDPDSHVLKYDDKVVNYINSVFEVIKDESEVVAKVFGNKASNVMCLFIQKVFQEKFQPLVQFILNSSLSLSPLAYLRSLHTYFSIINTCVKQQSENLMAVNMEGYDKVSACLEKCFKNMFNDVLFDRSKYFEVEKRNLEVVLIQKASEFNVLFNAEIRQRALSNKLNEVSDFMTSPELKILTSRSSSRFSQLNLFIKNKFEKRPEHDNTLRTSTSLKKKNNNYFTLSYIDLMLKCSVESLARVTDLVPTIASEFSYELVEISLVGLIDSYIESALEVAYSQLISHEVYREINIDLSFLKYISTATEMISIVSAYIKSIVLPLLQSSPAMKQKVVTLSNAYFRKCELLMNLLIVETAGMLNQKFTQVLGKQKRKDFLSKSQDFLDQDTETTTELVTVLSNIYSQSSLYLKNGNLHSFLAKTGDNLFYQLLNHYKKFQVSSTGGVIVTKDIIAYQTVVEEWGIDDLNEKFATLRELSNLFTVQPELLTSLTKEGRLANVDRSIIDEYISKREDYNQDSFINKFKASLRN</sequence>
<gene>
    <name evidence="7" type="primary">SEC10</name>
    <name evidence="7" type="ORF">FIM1_3645</name>
</gene>